<reference evidence="3" key="1">
    <citation type="submission" date="2022-11" db="UniProtKB">
        <authorList>
            <consortium name="WormBaseParasite"/>
        </authorList>
    </citation>
    <scope>IDENTIFICATION</scope>
</reference>
<sequence>MKPWPTTNQNSRATEHAIILQRIYSKCPGRNFKTIEKITLYLAFFINVILLFHRADTHPGMKMTHRLITDTLAESFICFLQHLASSSPHFSMHSCLLMLCFLPHVKSYSPVSHPQSPTTYLNHNDDSSGCLFIHCVGVQFLPQISTFKTTRKEGPRQKVPLHAHCFIYHFYAGNVIRHFLFLLRDRNPVSHHARSDHRRFRRAQRSAGSATEKLESSCFICDIGKETFDRMPRGFENHVAKEHNFANYLFFLQHLVTKMKQSTPVRRHLCARNMTTGIGNFSRWANVS</sequence>
<keyword evidence="2" id="KW-1185">Reference proteome</keyword>
<proteinExistence type="predicted"/>
<dbReference type="InterPro" id="IPR015925">
    <property type="entry name" value="Ryanodine_IP3_receptor"/>
</dbReference>
<accession>A0A915DHF0</accession>
<dbReference type="Proteomes" id="UP000887574">
    <property type="component" value="Unplaced"/>
</dbReference>
<dbReference type="PANTHER" id="PTHR13715">
    <property type="entry name" value="RYANODINE RECEPTOR AND IP3 RECEPTOR"/>
    <property type="match status" value="1"/>
</dbReference>
<feature type="transmembrane region" description="Helical" evidence="1">
    <location>
        <begin position="38"/>
        <end position="55"/>
    </location>
</feature>
<keyword evidence="1" id="KW-1133">Transmembrane helix</keyword>
<dbReference type="GO" id="GO:0006816">
    <property type="term" value="P:calcium ion transport"/>
    <property type="evidence" value="ECO:0007669"/>
    <property type="project" value="InterPro"/>
</dbReference>
<organism evidence="2 3">
    <name type="scientific">Ditylenchus dipsaci</name>
    <dbReference type="NCBI Taxonomy" id="166011"/>
    <lineage>
        <taxon>Eukaryota</taxon>
        <taxon>Metazoa</taxon>
        <taxon>Ecdysozoa</taxon>
        <taxon>Nematoda</taxon>
        <taxon>Chromadorea</taxon>
        <taxon>Rhabditida</taxon>
        <taxon>Tylenchina</taxon>
        <taxon>Tylenchomorpha</taxon>
        <taxon>Sphaerularioidea</taxon>
        <taxon>Anguinidae</taxon>
        <taxon>Anguininae</taxon>
        <taxon>Ditylenchus</taxon>
    </lineage>
</organism>
<keyword evidence="1" id="KW-0812">Transmembrane</keyword>
<keyword evidence="1" id="KW-0472">Membrane</keyword>
<evidence type="ECO:0000313" key="3">
    <source>
        <dbReference type="WBParaSite" id="jg19903"/>
    </source>
</evidence>
<dbReference type="AlphaFoldDB" id="A0A915DHF0"/>
<protein>
    <submittedName>
        <fullName evidence="3">Uncharacterized protein</fullName>
    </submittedName>
</protein>
<dbReference type="PANTHER" id="PTHR13715:SF79">
    <property type="entry name" value="RYANODINE RECEPTOR"/>
    <property type="match status" value="1"/>
</dbReference>
<dbReference type="WBParaSite" id="jg19903">
    <property type="protein sequence ID" value="jg19903"/>
    <property type="gene ID" value="jg19903"/>
</dbReference>
<evidence type="ECO:0000313" key="2">
    <source>
        <dbReference type="Proteomes" id="UP000887574"/>
    </source>
</evidence>
<name>A0A915DHF0_9BILA</name>
<evidence type="ECO:0000256" key="1">
    <source>
        <dbReference type="SAM" id="Phobius"/>
    </source>
</evidence>